<name>M5IJP0_9BACT</name>
<evidence type="ECO:0000259" key="4">
    <source>
        <dbReference type="SMART" id="SM00382"/>
    </source>
</evidence>
<reference evidence="5 6" key="1">
    <citation type="journal article" date="2013" name="Genome Announc.">
        <title>Genome Sequence of Campylobacter showae UNSWCD, Isolated from a Patient with Crohn's Disease.</title>
        <authorList>
            <person name="Tay A.P."/>
            <person name="Kaakoush N.O."/>
            <person name="Deshpande N.P."/>
            <person name="Chen Z."/>
            <person name="Mitchell H."/>
            <person name="Wilkins M.R."/>
        </authorList>
    </citation>
    <scope>NUCLEOTIDE SEQUENCE [LARGE SCALE GENOMIC DNA]</scope>
    <source>
        <strain evidence="5 6">CSUNSWCD</strain>
    </source>
</reference>
<proteinExistence type="inferred from homology"/>
<dbReference type="EMBL" id="AMZQ01000008">
    <property type="protein sequence ID" value="EKU11115.1"/>
    <property type="molecule type" value="Genomic_DNA"/>
</dbReference>
<comment type="caution">
    <text evidence="5">The sequence shown here is derived from an EMBL/GenBank/DDBJ whole genome shotgun (WGS) entry which is preliminary data.</text>
</comment>
<dbReference type="SMART" id="SM00382">
    <property type="entry name" value="AAA"/>
    <property type="match status" value="1"/>
</dbReference>
<evidence type="ECO:0000313" key="5">
    <source>
        <dbReference type="EMBL" id="EKU11115.1"/>
    </source>
</evidence>
<dbReference type="RefSeq" id="WP_009495050.1">
    <property type="nucleotide sequence ID" value="NZ_AMZQ01000008.1"/>
</dbReference>
<dbReference type="InterPro" id="IPR050921">
    <property type="entry name" value="T4SS_GSP_E_ATPase"/>
</dbReference>
<dbReference type="CDD" id="cd01131">
    <property type="entry name" value="PilT"/>
    <property type="match status" value="1"/>
</dbReference>
<dbReference type="PANTHER" id="PTHR30486">
    <property type="entry name" value="TWITCHING MOTILITY PROTEIN PILT"/>
    <property type="match status" value="1"/>
</dbReference>
<dbReference type="OrthoDB" id="9810761at2"/>
<dbReference type="SUPFAM" id="SSF52540">
    <property type="entry name" value="P-loop containing nucleoside triphosphate hydrolases"/>
    <property type="match status" value="1"/>
</dbReference>
<dbReference type="NCBIfam" id="TIGR01420">
    <property type="entry name" value="pilT_fam"/>
    <property type="match status" value="1"/>
</dbReference>
<dbReference type="PANTHER" id="PTHR30486:SF12">
    <property type="entry name" value="TYPE IV PILUS ATPASE PILU"/>
    <property type="match status" value="1"/>
</dbReference>
<gene>
    <name evidence="5" type="ORF">CSUNSWCD_2238</name>
</gene>
<evidence type="ECO:0000256" key="1">
    <source>
        <dbReference type="ARBA" id="ARBA00006611"/>
    </source>
</evidence>
<comment type="similarity">
    <text evidence="1">Belongs to the GSP E family.</text>
</comment>
<dbReference type="InterPro" id="IPR001482">
    <property type="entry name" value="T2SS/T4SS_dom"/>
</dbReference>
<dbReference type="Proteomes" id="UP000011939">
    <property type="component" value="Unassembled WGS sequence"/>
</dbReference>
<protein>
    <submittedName>
        <fullName evidence="5">Twitching motility protein PilT</fullName>
    </submittedName>
</protein>
<dbReference type="Pfam" id="PF00437">
    <property type="entry name" value="T2SSE"/>
    <property type="match status" value="1"/>
</dbReference>
<dbReference type="Gene3D" id="3.30.450.90">
    <property type="match status" value="1"/>
</dbReference>
<dbReference type="Gene3D" id="3.40.50.300">
    <property type="entry name" value="P-loop containing nucleotide triphosphate hydrolases"/>
    <property type="match status" value="1"/>
</dbReference>
<feature type="region of interest" description="Disordered" evidence="3">
    <location>
        <begin position="1"/>
        <end position="23"/>
    </location>
</feature>
<sequence length="753" mass="84671">MKSSGFNSIEQEEIADYEPVGSGIKFDTQDDELERIINLRANAVKNDIQKIRDKNKEDSQEEQVIELKPEKDEQKIGGIAYKNLTDHEPVFKFGQNIDFDNLPALKPLDGELLKKKEQAEPIKFDESIEHAKLEAKNHELSENLQAINEALSEIDALDETLEQKNMLDETEIAEALEQPGVDKAPDAKFNDNSASLDNLGVGFIVEEVDLTQGPSEKDQILDFFQNEFNISQNGDNKEAKDESDIIAKEVNLIQSKSNLNVDFWNTKKNTKIDVSENLHESQEQVFESNLMQAYKSTSKGATQVQVKSAQESGISTAKEAEARPAKRKDRAALLAEIGLSTDDSGLGMPGDRASIMLADESARRIAMKGVLDKYLIKLIELGGSDLHVKSDRVIRGRFNGEIFTMGDQILDYDNSILLAKEILGANYYNLMKRKSVDFTYRLNDDYRFRSNVFLQMDGVSFVFRTIPTKIPTMSELLLPPVIEKLCNKVNRGIVLVTGPTGSGKTTTLASMINHLNHTKNYHIVTIEDPIEFIYSDDKSVINQRGIGQDVDSFADALRASLREDPDVIFVGEMRDLETVRTAINAAETGHLVLATLHTLDAKETIGRVINMFPKEEQNRIRMTFASVAEAIISQRLVVTTTGKRRVACEIMVKNIRIRDMILEDRDSEIYDAIEQSKNTYGMQTFEQHLLDMYTSGIITKEEALKSASRRENLDIKIKSADLAKKRAMVASIEEDVELLKEFQSEVIALKDIK</sequence>
<dbReference type="AlphaFoldDB" id="M5IJP0"/>
<evidence type="ECO:0000256" key="2">
    <source>
        <dbReference type="SAM" id="Coils"/>
    </source>
</evidence>
<dbReference type="GO" id="GO:0005524">
    <property type="term" value="F:ATP binding"/>
    <property type="evidence" value="ECO:0007669"/>
    <property type="project" value="InterPro"/>
</dbReference>
<accession>M5IJP0</accession>
<evidence type="ECO:0000313" key="6">
    <source>
        <dbReference type="Proteomes" id="UP000011939"/>
    </source>
</evidence>
<dbReference type="InterPro" id="IPR003593">
    <property type="entry name" value="AAA+_ATPase"/>
</dbReference>
<feature type="coiled-coil region" evidence="2">
    <location>
        <begin position="130"/>
        <end position="167"/>
    </location>
</feature>
<dbReference type="STRING" id="1244083.CSUNSWCD_2238"/>
<dbReference type="GO" id="GO:0016887">
    <property type="term" value="F:ATP hydrolysis activity"/>
    <property type="evidence" value="ECO:0007669"/>
    <property type="project" value="InterPro"/>
</dbReference>
<keyword evidence="2" id="KW-0175">Coiled coil</keyword>
<dbReference type="InterPro" id="IPR027417">
    <property type="entry name" value="P-loop_NTPase"/>
</dbReference>
<feature type="domain" description="AAA+ ATPase" evidence="4">
    <location>
        <begin position="490"/>
        <end position="615"/>
    </location>
</feature>
<evidence type="ECO:0000256" key="3">
    <source>
        <dbReference type="SAM" id="MobiDB-lite"/>
    </source>
</evidence>
<organism evidence="5 6">
    <name type="scientific">Campylobacter showae CSUNSWCD</name>
    <dbReference type="NCBI Taxonomy" id="1244083"/>
    <lineage>
        <taxon>Bacteria</taxon>
        <taxon>Pseudomonadati</taxon>
        <taxon>Campylobacterota</taxon>
        <taxon>Epsilonproteobacteria</taxon>
        <taxon>Campylobacterales</taxon>
        <taxon>Campylobacteraceae</taxon>
        <taxon>Campylobacter</taxon>
    </lineage>
</organism>
<dbReference type="InterPro" id="IPR006321">
    <property type="entry name" value="PilT/PilU"/>
</dbReference>
<dbReference type="PATRIC" id="fig|1244083.3.peg.1482"/>
<dbReference type="eggNOG" id="COG2805">
    <property type="taxonomic scope" value="Bacteria"/>
</dbReference>